<dbReference type="Proteomes" id="UP001200034">
    <property type="component" value="Unassembled WGS sequence"/>
</dbReference>
<feature type="signal peptide" evidence="1">
    <location>
        <begin position="1"/>
        <end position="20"/>
    </location>
</feature>
<gene>
    <name evidence="2" type="ORF">KR093_008954</name>
</gene>
<reference evidence="2" key="1">
    <citation type="journal article" date="2021" name="Mol. Ecol. Resour.">
        <title>Phylogenomic analyses of the genus Drosophila reveals genomic signals of climate adaptation.</title>
        <authorList>
            <person name="Li F."/>
            <person name="Rane R.V."/>
            <person name="Luria V."/>
            <person name="Xiong Z."/>
            <person name="Chen J."/>
            <person name="Li Z."/>
            <person name="Catullo R.A."/>
            <person name="Griffin P.C."/>
            <person name="Schiffer M."/>
            <person name="Pearce S."/>
            <person name="Lee S.F."/>
            <person name="McElroy K."/>
            <person name="Stocker A."/>
            <person name="Shirriffs J."/>
            <person name="Cockerell F."/>
            <person name="Coppin C."/>
            <person name="Sgro C.M."/>
            <person name="Karger A."/>
            <person name="Cain J.W."/>
            <person name="Weber J.A."/>
            <person name="Santpere G."/>
            <person name="Kirschner M.W."/>
            <person name="Hoffmann A.A."/>
            <person name="Oakeshott J.G."/>
            <person name="Zhang G."/>
        </authorList>
    </citation>
    <scope>NUCLEOTIDE SEQUENCE</scope>
    <source>
        <strain evidence="2">BGI-SZ-2011g</strain>
    </source>
</reference>
<evidence type="ECO:0000313" key="3">
    <source>
        <dbReference type="Proteomes" id="UP001200034"/>
    </source>
</evidence>
<keyword evidence="3" id="KW-1185">Reference proteome</keyword>
<dbReference type="EMBL" id="JAJJHW010000824">
    <property type="protein sequence ID" value="KAH8381598.1"/>
    <property type="molecule type" value="Genomic_DNA"/>
</dbReference>
<feature type="chain" id="PRO_5042185649" description="Calcium-binding protein P" evidence="1">
    <location>
        <begin position="21"/>
        <end position="277"/>
    </location>
</feature>
<sequence>MHREFIYLLLSLMVIGLTRGSSSSHYSRDESSEDAKTQFNLASTFSGDINSSRHHARAHLNSQLYPETAQYPIPQTSVGHIPADIDQPAAHENGGSGLNTLGVAQLNPASNYVPQVASIYPQLPGAPPTATAPSYPPQPPIQGQPAVGYPGVIQGQPAVGYPGVIYPGAPPPPYPGFGYPGVYLPQYPTYPGYVNYPGAQGLPGNIPIVTHPQGAPTSYQNQQQYPPQYDRSFSMKTQYKEDGVHKGPFEVLNNHSREGYGSGFGGGYNGVFNRPGY</sequence>
<evidence type="ECO:0000256" key="1">
    <source>
        <dbReference type="SAM" id="SignalP"/>
    </source>
</evidence>
<keyword evidence="1" id="KW-0732">Signal</keyword>
<name>A0AAD4KA58_9MUSC</name>
<proteinExistence type="predicted"/>
<protein>
    <recommendedName>
        <fullName evidence="4">Calcium-binding protein P</fullName>
    </recommendedName>
</protein>
<organism evidence="2 3">
    <name type="scientific">Drosophila rubida</name>
    <dbReference type="NCBI Taxonomy" id="30044"/>
    <lineage>
        <taxon>Eukaryota</taxon>
        <taxon>Metazoa</taxon>
        <taxon>Ecdysozoa</taxon>
        <taxon>Arthropoda</taxon>
        <taxon>Hexapoda</taxon>
        <taxon>Insecta</taxon>
        <taxon>Pterygota</taxon>
        <taxon>Neoptera</taxon>
        <taxon>Endopterygota</taxon>
        <taxon>Diptera</taxon>
        <taxon>Brachycera</taxon>
        <taxon>Muscomorpha</taxon>
        <taxon>Ephydroidea</taxon>
        <taxon>Drosophilidae</taxon>
        <taxon>Drosophila</taxon>
    </lineage>
</organism>
<comment type="caution">
    <text evidence="2">The sequence shown here is derived from an EMBL/GenBank/DDBJ whole genome shotgun (WGS) entry which is preliminary data.</text>
</comment>
<dbReference type="AlphaFoldDB" id="A0AAD4KA58"/>
<evidence type="ECO:0000313" key="2">
    <source>
        <dbReference type="EMBL" id="KAH8381598.1"/>
    </source>
</evidence>
<evidence type="ECO:0008006" key="4">
    <source>
        <dbReference type="Google" id="ProtNLM"/>
    </source>
</evidence>
<accession>A0AAD4KA58</accession>